<feature type="compositionally biased region" description="Basic and acidic residues" evidence="1">
    <location>
        <begin position="1"/>
        <end position="13"/>
    </location>
</feature>
<evidence type="ECO:0000313" key="2">
    <source>
        <dbReference type="EMBL" id="EJW89865.1"/>
    </source>
</evidence>
<feature type="non-terminal residue" evidence="2">
    <location>
        <position position="1"/>
    </location>
</feature>
<evidence type="ECO:0000256" key="1">
    <source>
        <dbReference type="SAM" id="MobiDB-lite"/>
    </source>
</evidence>
<dbReference type="AlphaFoldDB" id="J9BQK2"/>
<feature type="region of interest" description="Disordered" evidence="1">
    <location>
        <begin position="1"/>
        <end position="26"/>
    </location>
</feature>
<organism evidence="2">
    <name type="scientific">gut metagenome</name>
    <dbReference type="NCBI Taxonomy" id="749906"/>
    <lineage>
        <taxon>unclassified sequences</taxon>
        <taxon>metagenomes</taxon>
        <taxon>organismal metagenomes</taxon>
    </lineage>
</organism>
<dbReference type="EMBL" id="AMCI01009207">
    <property type="protein sequence ID" value="EJW89865.1"/>
    <property type="molecule type" value="Genomic_DNA"/>
</dbReference>
<reference evidence="2" key="1">
    <citation type="journal article" date="2012" name="PLoS ONE">
        <title>Gene sets for utilization of primary and secondary nutrition supplies in the distal gut of endangered iberian lynx.</title>
        <authorList>
            <person name="Alcaide M."/>
            <person name="Messina E."/>
            <person name="Richter M."/>
            <person name="Bargiela R."/>
            <person name="Peplies J."/>
            <person name="Huws S.A."/>
            <person name="Newbold C.J."/>
            <person name="Golyshin P.N."/>
            <person name="Simon M.A."/>
            <person name="Lopez G."/>
            <person name="Yakimov M.M."/>
            <person name="Ferrer M."/>
        </authorList>
    </citation>
    <scope>NUCLEOTIDE SEQUENCE</scope>
</reference>
<accession>J9BQK2</accession>
<gene>
    <name evidence="2" type="ORF">EVA_22028</name>
</gene>
<proteinExistence type="predicted"/>
<name>J9BQK2_9ZZZZ</name>
<protein>
    <submittedName>
        <fullName evidence="2">Uncharacterized protein</fullName>
    </submittedName>
</protein>
<comment type="caution">
    <text evidence="2">The sequence shown here is derived from an EMBL/GenBank/DDBJ whole genome shotgun (WGS) entry which is preliminary data.</text>
</comment>
<sequence length="26" mass="3052">QDEISHSKEVRPLEDDEVDRAEVEVQ</sequence>